<dbReference type="Gene3D" id="1.25.40.10">
    <property type="entry name" value="Tetratricopeptide repeat domain"/>
    <property type="match status" value="1"/>
</dbReference>
<dbReference type="KEGG" id="pmic:NW74_01650"/>
<dbReference type="InterPro" id="IPR011990">
    <property type="entry name" value="TPR-like_helical_dom_sf"/>
</dbReference>
<sequence>MLTEIKSYWYELKTEYENRYNKSFLRDFETSKEYLEKMKIYLLEKQSECPSNIDVVCTLASVEMELRDEKFDYVEFLLNFLNEFENSLSDIDRARIYTNLAFWEEFSKDSLKYFNLAKDLGSPFVETYTGLGLYYFSEYEYSKDEKNLLVSCSYFKTAREMEENYITSFNYSVSFFELKEYEKVKVIFLSLLEVYPNRMRLLLCLAYCEVCLGNKDKAISYIEKVKSGQDINYNLNTDDISEDQIIDVYYAFEEYDIFLNLCGDCVEYYYIAEWEEYFYVLWLKNQKERFLMLEEKNRKYFEEAISEAISDEDYESEKEKQETIASWKEDKSNFEEMIFKIKSGASRPEIKLKLYPEYSCFMVDCVRHKFI</sequence>
<evidence type="ECO:0000313" key="1">
    <source>
        <dbReference type="EMBL" id="AIZ36149.1"/>
    </source>
</evidence>
<dbReference type="EMBL" id="CP009761">
    <property type="protein sequence ID" value="AIZ36149.1"/>
    <property type="molecule type" value="Genomic_DNA"/>
</dbReference>
<evidence type="ECO:0000313" key="2">
    <source>
        <dbReference type="Proteomes" id="UP000031386"/>
    </source>
</evidence>
<dbReference type="Proteomes" id="UP000031386">
    <property type="component" value="Chromosome"/>
</dbReference>
<proteinExistence type="predicted"/>
<dbReference type="AlphaFoldDB" id="A0A0B4S0Y3"/>
<accession>A0A0B4S0Y3</accession>
<dbReference type="SUPFAM" id="SSF81901">
    <property type="entry name" value="HCP-like"/>
    <property type="match status" value="1"/>
</dbReference>
<keyword evidence="2" id="KW-1185">Reference proteome</keyword>
<dbReference type="STRING" id="33033.NW74_01650"/>
<protein>
    <recommendedName>
        <fullName evidence="3">Tetratricopeptide repeat protein</fullName>
    </recommendedName>
</protein>
<dbReference type="OrthoDB" id="2039983at2"/>
<dbReference type="RefSeq" id="WP_041953554.1">
    <property type="nucleotide sequence ID" value="NZ_CP009761.1"/>
</dbReference>
<gene>
    <name evidence="1" type="ORF">NW74_01650</name>
</gene>
<name>A0A0B4S0Y3_9FIRM</name>
<evidence type="ECO:0008006" key="3">
    <source>
        <dbReference type="Google" id="ProtNLM"/>
    </source>
</evidence>
<organism evidence="1 2">
    <name type="scientific">Parvimonas micra</name>
    <dbReference type="NCBI Taxonomy" id="33033"/>
    <lineage>
        <taxon>Bacteria</taxon>
        <taxon>Bacillati</taxon>
        <taxon>Bacillota</taxon>
        <taxon>Tissierellia</taxon>
        <taxon>Tissierellales</taxon>
        <taxon>Peptoniphilaceae</taxon>
        <taxon>Parvimonas</taxon>
    </lineage>
</organism>
<reference evidence="1 2" key="1">
    <citation type="submission" date="2014-10" db="EMBL/GenBank/DDBJ databases">
        <title>Complete genome sequence of Parvimonas micra KCOM 1535 (= ChDC B708).</title>
        <authorList>
            <person name="Kook J.-K."/>
            <person name="Park S.-N."/>
            <person name="Lim Y.K."/>
            <person name="Roh H."/>
        </authorList>
    </citation>
    <scope>NUCLEOTIDE SEQUENCE [LARGE SCALE GENOMIC DNA]</scope>
    <source>
        <strain evidence="2">KCOM 1535 / ChDC B708</strain>
    </source>
</reference>